<feature type="domain" description="Translation elongation factor EFG/EF2" evidence="7">
    <location>
        <begin position="124"/>
        <end position="232"/>
    </location>
</feature>
<dbReference type="EMBL" id="JBHFFA010000006">
    <property type="protein sequence ID" value="KAL2622393.1"/>
    <property type="molecule type" value="Genomic_DNA"/>
</dbReference>
<evidence type="ECO:0000313" key="9">
    <source>
        <dbReference type="Proteomes" id="UP001605036"/>
    </source>
</evidence>
<dbReference type="SUPFAM" id="SSF54980">
    <property type="entry name" value="EF-G C-terminal domain-like"/>
    <property type="match status" value="2"/>
</dbReference>
<keyword evidence="4" id="KW-0648">Protein biosynthesis</keyword>
<dbReference type="Proteomes" id="UP001605036">
    <property type="component" value="Unassembled WGS sequence"/>
</dbReference>
<dbReference type="InterPro" id="IPR000640">
    <property type="entry name" value="EFG_V-like"/>
</dbReference>
<dbReference type="PANTHER" id="PTHR42908:SF10">
    <property type="entry name" value="EUKARYOTIC TRANSLATION ELONGATION FACTOR 2"/>
    <property type="match status" value="1"/>
</dbReference>
<keyword evidence="9" id="KW-1185">Reference proteome</keyword>
<dbReference type="Gene3D" id="3.30.70.870">
    <property type="entry name" value="Elongation Factor G (Translational Gtpase), domain 3"/>
    <property type="match status" value="1"/>
</dbReference>
<comment type="caution">
    <text evidence="8">The sequence shown here is derived from an EMBL/GenBank/DDBJ whole genome shotgun (WGS) entry which is preliminary data.</text>
</comment>
<dbReference type="Pfam" id="PF03764">
    <property type="entry name" value="EFG_IV"/>
    <property type="match status" value="1"/>
</dbReference>
<sequence>MPTPVMTFTVQPRLASDLPKLVEELKKLTESNPPVVCSFDVENMIRVVIAVADGSQVDNCLRALQDLVGGANLSASPPIVLFRETVTDKSHQTVMSISFNKLNRFYFVARPLENGLLEAFEDDRINLQKDPSYIDDLKRDLGKNILFIGPEDIGSNMVVDMSKGSPNLNEIKDDFYTAFRDVCKSGPLMGTSLRGVAFELCDAVVHDDVGRRRNQIRIAVSSAMYGAMVAAKPRLYEPVYLVEIQVPQEATADMYQAMNGSRGDVFEETVSPDTSLVTVKAYLPVAESFKFWSDLEQQTTGKALVTQTVFHHWDLMPGDPTDPNTREGMFVRDRRLQMHMKEDVPAMSDYVDHSF</sequence>
<dbReference type="SMART" id="SM00889">
    <property type="entry name" value="EFG_IV"/>
    <property type="match status" value="1"/>
</dbReference>
<keyword evidence="3" id="KW-0251">Elongation factor</keyword>
<evidence type="ECO:0000256" key="1">
    <source>
        <dbReference type="ARBA" id="ARBA00022490"/>
    </source>
</evidence>
<evidence type="ECO:0000256" key="3">
    <source>
        <dbReference type="ARBA" id="ARBA00022768"/>
    </source>
</evidence>
<name>A0ABD1Y6K5_9MARC</name>
<keyword evidence="5" id="KW-0342">GTP-binding</keyword>
<dbReference type="Pfam" id="PF00679">
    <property type="entry name" value="EFG_C"/>
    <property type="match status" value="1"/>
</dbReference>
<reference evidence="8 9" key="1">
    <citation type="submission" date="2024-09" db="EMBL/GenBank/DDBJ databases">
        <title>Chromosome-scale assembly of Riccia fluitans.</title>
        <authorList>
            <person name="Paukszto L."/>
            <person name="Sawicki J."/>
            <person name="Karawczyk K."/>
            <person name="Piernik-Szablinska J."/>
            <person name="Szczecinska M."/>
            <person name="Mazdziarz M."/>
        </authorList>
    </citation>
    <scope>NUCLEOTIDE SEQUENCE [LARGE SCALE GENOMIC DNA]</scope>
    <source>
        <strain evidence="8">Rf_01</strain>
        <tissue evidence="8">Aerial parts of the thallus</tissue>
    </source>
</reference>
<dbReference type="CDD" id="cd04096">
    <property type="entry name" value="eEF2_snRNP_like_C"/>
    <property type="match status" value="1"/>
</dbReference>
<dbReference type="InterPro" id="IPR014721">
    <property type="entry name" value="Ribsml_uS5_D2-typ_fold_subgr"/>
</dbReference>
<dbReference type="Gene3D" id="3.30.230.10">
    <property type="match status" value="1"/>
</dbReference>
<dbReference type="SMART" id="SM00838">
    <property type="entry name" value="EFG_C"/>
    <property type="match status" value="1"/>
</dbReference>
<evidence type="ECO:0008006" key="10">
    <source>
        <dbReference type="Google" id="ProtNLM"/>
    </source>
</evidence>
<gene>
    <name evidence="8" type="ORF">R1flu_002598</name>
</gene>
<keyword evidence="1" id="KW-0963">Cytoplasm</keyword>
<dbReference type="AlphaFoldDB" id="A0ABD1Y6K5"/>
<keyword evidence="2" id="KW-0547">Nucleotide-binding</keyword>
<evidence type="ECO:0000256" key="2">
    <source>
        <dbReference type="ARBA" id="ARBA00022741"/>
    </source>
</evidence>
<proteinExistence type="predicted"/>
<organism evidence="8 9">
    <name type="scientific">Riccia fluitans</name>
    <dbReference type="NCBI Taxonomy" id="41844"/>
    <lineage>
        <taxon>Eukaryota</taxon>
        <taxon>Viridiplantae</taxon>
        <taxon>Streptophyta</taxon>
        <taxon>Embryophyta</taxon>
        <taxon>Marchantiophyta</taxon>
        <taxon>Marchantiopsida</taxon>
        <taxon>Marchantiidae</taxon>
        <taxon>Marchantiales</taxon>
        <taxon>Ricciaceae</taxon>
        <taxon>Riccia</taxon>
    </lineage>
</organism>
<dbReference type="InterPro" id="IPR020568">
    <property type="entry name" value="Ribosomal_Su5_D2-typ_SF"/>
</dbReference>
<evidence type="ECO:0000259" key="6">
    <source>
        <dbReference type="SMART" id="SM00838"/>
    </source>
</evidence>
<dbReference type="InterPro" id="IPR035647">
    <property type="entry name" value="EFG_III/V"/>
</dbReference>
<feature type="domain" description="Elongation factor EFG" evidence="6">
    <location>
        <begin position="234"/>
        <end position="324"/>
    </location>
</feature>
<protein>
    <recommendedName>
        <fullName evidence="10">Elongation factor 2</fullName>
    </recommendedName>
</protein>
<dbReference type="GO" id="GO:0005525">
    <property type="term" value="F:GTP binding"/>
    <property type="evidence" value="ECO:0007669"/>
    <property type="project" value="UniProtKB-KW"/>
</dbReference>
<dbReference type="PANTHER" id="PTHR42908">
    <property type="entry name" value="TRANSLATION ELONGATION FACTOR-RELATED"/>
    <property type="match status" value="1"/>
</dbReference>
<evidence type="ECO:0000256" key="5">
    <source>
        <dbReference type="ARBA" id="ARBA00023134"/>
    </source>
</evidence>
<evidence type="ECO:0000313" key="8">
    <source>
        <dbReference type="EMBL" id="KAL2622393.1"/>
    </source>
</evidence>
<dbReference type="InterPro" id="IPR005517">
    <property type="entry name" value="Transl_elong_EFG/EF2_IV"/>
</dbReference>
<evidence type="ECO:0000256" key="4">
    <source>
        <dbReference type="ARBA" id="ARBA00022917"/>
    </source>
</evidence>
<accession>A0ABD1Y6K5</accession>
<evidence type="ECO:0000259" key="7">
    <source>
        <dbReference type="SMART" id="SM00889"/>
    </source>
</evidence>
<dbReference type="Gene3D" id="3.30.70.240">
    <property type="match status" value="1"/>
</dbReference>
<dbReference type="SUPFAM" id="SSF54211">
    <property type="entry name" value="Ribosomal protein S5 domain 2-like"/>
    <property type="match status" value="1"/>
</dbReference>
<dbReference type="CDD" id="cd01681">
    <property type="entry name" value="aeEF2_snRNP_like_IV"/>
    <property type="match status" value="1"/>
</dbReference>
<dbReference type="GO" id="GO:0003746">
    <property type="term" value="F:translation elongation factor activity"/>
    <property type="evidence" value="ECO:0007669"/>
    <property type="project" value="UniProtKB-KW"/>
</dbReference>